<keyword evidence="8" id="KW-1185">Reference proteome</keyword>
<dbReference type="InterPro" id="IPR007516">
    <property type="entry name" value="Co_F420_Hydgase/DH_bsu_N"/>
</dbReference>
<dbReference type="Pfam" id="PF04432">
    <property type="entry name" value="FrhB_FdhB_C"/>
    <property type="match status" value="1"/>
</dbReference>
<dbReference type="AlphaFoldDB" id="A0A1T4N2G6"/>
<dbReference type="InterPro" id="IPR017896">
    <property type="entry name" value="4Fe4S_Fe-S-bd"/>
</dbReference>
<dbReference type="GO" id="GO:0052592">
    <property type="term" value="F:oxidoreductase activity, acting on CH or CH2 groups, with an iron-sulfur protein as acceptor"/>
    <property type="evidence" value="ECO:0007669"/>
    <property type="project" value="TreeGrafter"/>
</dbReference>
<comment type="cofactor">
    <cofactor evidence="1">
        <name>FAD</name>
        <dbReference type="ChEBI" id="CHEBI:57692"/>
    </cofactor>
</comment>
<dbReference type="PANTHER" id="PTHR31332">
    <property type="entry name" value="7-HYDROXYMETHYL CHLOROPHYLL A REDUCTASE, CHLOROPLASTIC"/>
    <property type="match status" value="1"/>
</dbReference>
<feature type="domain" description="4Fe-4S ferredoxin-type" evidence="6">
    <location>
        <begin position="8"/>
        <end position="37"/>
    </location>
</feature>
<evidence type="ECO:0000256" key="2">
    <source>
        <dbReference type="ARBA" id="ARBA00022723"/>
    </source>
</evidence>
<dbReference type="InterPro" id="IPR045220">
    <property type="entry name" value="FRHB/FDHB/HCAR-like"/>
</dbReference>
<dbReference type="Gene3D" id="3.30.70.20">
    <property type="match status" value="1"/>
</dbReference>
<keyword evidence="5" id="KW-0411">Iron-sulfur</keyword>
<evidence type="ECO:0000313" key="7">
    <source>
        <dbReference type="EMBL" id="SJZ73560.1"/>
    </source>
</evidence>
<dbReference type="SUPFAM" id="SSF54862">
    <property type="entry name" value="4Fe-4S ferredoxins"/>
    <property type="match status" value="1"/>
</dbReference>
<evidence type="ECO:0000259" key="6">
    <source>
        <dbReference type="PROSITE" id="PS51379"/>
    </source>
</evidence>
<dbReference type="GO" id="GO:0051536">
    <property type="term" value="F:iron-sulfur cluster binding"/>
    <property type="evidence" value="ECO:0007669"/>
    <property type="project" value="UniProtKB-KW"/>
</dbReference>
<dbReference type="Proteomes" id="UP000189933">
    <property type="component" value="Unassembled WGS sequence"/>
</dbReference>
<dbReference type="Pfam" id="PF13237">
    <property type="entry name" value="Fer4_10"/>
    <property type="match status" value="1"/>
</dbReference>
<dbReference type="InterPro" id="IPR017900">
    <property type="entry name" value="4Fe4S_Fe_S_CS"/>
</dbReference>
<accession>A0A1T4N2G6</accession>
<evidence type="ECO:0000256" key="5">
    <source>
        <dbReference type="ARBA" id="ARBA00023014"/>
    </source>
</evidence>
<dbReference type="OrthoDB" id="430408at2"/>
<feature type="domain" description="4Fe-4S ferredoxin-type" evidence="6">
    <location>
        <begin position="39"/>
        <end position="69"/>
    </location>
</feature>
<dbReference type="PANTHER" id="PTHR31332:SF6">
    <property type="entry name" value="FORMATE DEHYDROGENASE SUBUNIT BETA"/>
    <property type="match status" value="1"/>
</dbReference>
<proteinExistence type="predicted"/>
<name>A0A1T4N2G6_9FIRM</name>
<organism evidence="7 8">
    <name type="scientific">Carboxydocella sporoproducens DSM 16521</name>
    <dbReference type="NCBI Taxonomy" id="1121270"/>
    <lineage>
        <taxon>Bacteria</taxon>
        <taxon>Bacillati</taxon>
        <taxon>Bacillota</taxon>
        <taxon>Clostridia</taxon>
        <taxon>Eubacteriales</taxon>
        <taxon>Clostridiales Family XVI. Incertae Sedis</taxon>
        <taxon>Carboxydocella</taxon>
    </lineage>
</organism>
<dbReference type="InterPro" id="IPR007525">
    <property type="entry name" value="FrhB_FdhB_C"/>
</dbReference>
<dbReference type="Pfam" id="PF04422">
    <property type="entry name" value="FrhB_FdhB_N"/>
    <property type="match status" value="1"/>
</dbReference>
<dbReference type="EMBL" id="FUXM01000006">
    <property type="protein sequence ID" value="SJZ73560.1"/>
    <property type="molecule type" value="Genomic_DNA"/>
</dbReference>
<evidence type="ECO:0000256" key="4">
    <source>
        <dbReference type="ARBA" id="ARBA00023004"/>
    </source>
</evidence>
<sequence>MKSFEELKRDVIDRGLCTTCGTCVGLCPWRVLGITEEDGELLPELKGECKACGICTQACPGADIPIPALEQKFFGRVRPERKDDLGVYAGCYYGYASDPTIREEGTGGGLVSALLAFSLERGVIDCALVAGFQQDNPLRTEARLVTTKEEVLAAAGSKYAVVPINSLLNEAVARGYTRIAIVGCPCHIHGIRKMQFSGKPDSIAKAVKLVIGLFCASQFYFEGTRHLLVEQGGIKDLKYVKCLNYRGGNWPGHLTVRLADGKEIVIDRHHYMYHILMPAYKRDRCEMCTDWAAELADVAVGDYWDPTMKPGTEAGKSTILVRSSAGEELVGLARTQGAISLELLEPKKVTAGIGFELKKHAAAFRLKQRRRFGWPVPNYHRETDYTPFLRETHLAPSTRSE</sequence>
<dbReference type="GO" id="GO:0046872">
    <property type="term" value="F:metal ion binding"/>
    <property type="evidence" value="ECO:0007669"/>
    <property type="project" value="UniProtKB-KW"/>
</dbReference>
<protein>
    <submittedName>
        <fullName evidence="7">Coenzyme F420 hydrogenase subunit beta</fullName>
    </submittedName>
</protein>
<evidence type="ECO:0000256" key="3">
    <source>
        <dbReference type="ARBA" id="ARBA00023002"/>
    </source>
</evidence>
<keyword evidence="4" id="KW-0408">Iron</keyword>
<keyword evidence="3" id="KW-0560">Oxidoreductase</keyword>
<reference evidence="8" key="1">
    <citation type="submission" date="2017-02" db="EMBL/GenBank/DDBJ databases">
        <authorList>
            <person name="Varghese N."/>
            <person name="Submissions S."/>
        </authorList>
    </citation>
    <scope>NUCLEOTIDE SEQUENCE [LARGE SCALE GENOMIC DNA]</scope>
    <source>
        <strain evidence="8">DSM 16521</strain>
    </source>
</reference>
<dbReference type="PROSITE" id="PS51379">
    <property type="entry name" value="4FE4S_FER_2"/>
    <property type="match status" value="2"/>
</dbReference>
<evidence type="ECO:0000256" key="1">
    <source>
        <dbReference type="ARBA" id="ARBA00001974"/>
    </source>
</evidence>
<keyword evidence="2" id="KW-0479">Metal-binding</keyword>
<dbReference type="PROSITE" id="PS00198">
    <property type="entry name" value="4FE4S_FER_1"/>
    <property type="match status" value="2"/>
</dbReference>
<gene>
    <name evidence="7" type="ORF">SAMN02745885_00786</name>
</gene>
<evidence type="ECO:0000313" key="8">
    <source>
        <dbReference type="Proteomes" id="UP000189933"/>
    </source>
</evidence>
<dbReference type="RefSeq" id="WP_078664890.1">
    <property type="nucleotide sequence ID" value="NZ_FUXM01000006.1"/>
</dbReference>